<comment type="caution">
    <text evidence="2">The sequence shown here is derived from an EMBL/GenBank/DDBJ whole genome shotgun (WGS) entry which is preliminary data.</text>
</comment>
<name>A0A210QL36_MIZYE</name>
<reference evidence="2 3" key="1">
    <citation type="journal article" date="2017" name="Nat. Ecol. Evol.">
        <title>Scallop genome provides insights into evolution of bilaterian karyotype and development.</title>
        <authorList>
            <person name="Wang S."/>
            <person name="Zhang J."/>
            <person name="Jiao W."/>
            <person name="Li J."/>
            <person name="Xun X."/>
            <person name="Sun Y."/>
            <person name="Guo X."/>
            <person name="Huan P."/>
            <person name="Dong B."/>
            <person name="Zhang L."/>
            <person name="Hu X."/>
            <person name="Sun X."/>
            <person name="Wang J."/>
            <person name="Zhao C."/>
            <person name="Wang Y."/>
            <person name="Wang D."/>
            <person name="Huang X."/>
            <person name="Wang R."/>
            <person name="Lv J."/>
            <person name="Li Y."/>
            <person name="Zhang Z."/>
            <person name="Liu B."/>
            <person name="Lu W."/>
            <person name="Hui Y."/>
            <person name="Liang J."/>
            <person name="Zhou Z."/>
            <person name="Hou R."/>
            <person name="Li X."/>
            <person name="Liu Y."/>
            <person name="Li H."/>
            <person name="Ning X."/>
            <person name="Lin Y."/>
            <person name="Zhao L."/>
            <person name="Xing Q."/>
            <person name="Dou J."/>
            <person name="Li Y."/>
            <person name="Mao J."/>
            <person name="Guo H."/>
            <person name="Dou H."/>
            <person name="Li T."/>
            <person name="Mu C."/>
            <person name="Jiang W."/>
            <person name="Fu Q."/>
            <person name="Fu X."/>
            <person name="Miao Y."/>
            <person name="Liu J."/>
            <person name="Yu Q."/>
            <person name="Li R."/>
            <person name="Liao H."/>
            <person name="Li X."/>
            <person name="Kong Y."/>
            <person name="Jiang Z."/>
            <person name="Chourrout D."/>
            <person name="Li R."/>
            <person name="Bao Z."/>
        </authorList>
    </citation>
    <scope>NUCLEOTIDE SEQUENCE [LARGE SCALE GENOMIC DNA]</scope>
    <source>
        <strain evidence="2 3">PY_sf001</strain>
    </source>
</reference>
<protein>
    <submittedName>
        <fullName evidence="2">Oxidoreductase-like domain-containing protein 1</fullName>
    </submittedName>
</protein>
<dbReference type="Proteomes" id="UP000242188">
    <property type="component" value="Unassembled WGS sequence"/>
</dbReference>
<evidence type="ECO:0000259" key="1">
    <source>
        <dbReference type="Pfam" id="PF09791"/>
    </source>
</evidence>
<evidence type="ECO:0000313" key="2">
    <source>
        <dbReference type="EMBL" id="OWF49462.1"/>
    </source>
</evidence>
<dbReference type="PANTHER" id="PTHR21193">
    <property type="entry name" value="OXIDOREDUCTASE-LIKE DOMAIN-CONTAINING PROTEIN 1"/>
    <property type="match status" value="1"/>
</dbReference>
<dbReference type="GO" id="GO:0005739">
    <property type="term" value="C:mitochondrion"/>
    <property type="evidence" value="ECO:0007669"/>
    <property type="project" value="TreeGrafter"/>
</dbReference>
<dbReference type="InterPro" id="IPR019180">
    <property type="entry name" value="Oxidoreductase-like_N"/>
</dbReference>
<gene>
    <name evidence="2" type="ORF">KP79_PYT01057</name>
</gene>
<dbReference type="EMBL" id="NEDP02003104">
    <property type="protein sequence ID" value="OWF49462.1"/>
    <property type="molecule type" value="Genomic_DNA"/>
</dbReference>
<organism evidence="2 3">
    <name type="scientific">Mizuhopecten yessoensis</name>
    <name type="common">Japanese scallop</name>
    <name type="synonym">Patinopecten yessoensis</name>
    <dbReference type="NCBI Taxonomy" id="6573"/>
    <lineage>
        <taxon>Eukaryota</taxon>
        <taxon>Metazoa</taxon>
        <taxon>Spiralia</taxon>
        <taxon>Lophotrochozoa</taxon>
        <taxon>Mollusca</taxon>
        <taxon>Bivalvia</taxon>
        <taxon>Autobranchia</taxon>
        <taxon>Pteriomorphia</taxon>
        <taxon>Pectinida</taxon>
        <taxon>Pectinoidea</taxon>
        <taxon>Pectinidae</taxon>
        <taxon>Mizuhopecten</taxon>
    </lineage>
</organism>
<dbReference type="AlphaFoldDB" id="A0A210QL36"/>
<proteinExistence type="predicted"/>
<sequence>MNLQGLKNPSGRALHCFLKHHWPARLLGTPNVSTAVHACHKTPVTLTFEGSNTSATQSQNNPGVLNMSSFCGCLGRGQRYSTSVGSNSDEDPILKIATISDTKMSTFTEIVPGKGPPPEPPVECCMSGCANCVWIKYAEELKEYYGNGIERALKEIELIDNPSLKAFIKLELSLL</sequence>
<keyword evidence="3" id="KW-1185">Reference proteome</keyword>
<dbReference type="InterPro" id="IPR039251">
    <property type="entry name" value="OXLD1"/>
</dbReference>
<accession>A0A210QL36</accession>
<dbReference type="PANTHER" id="PTHR21193:SF3">
    <property type="entry name" value="OXIDOREDUCTASE-LIKE DOMAIN-CONTAINING PROTEIN 1"/>
    <property type="match status" value="1"/>
</dbReference>
<evidence type="ECO:0000313" key="3">
    <source>
        <dbReference type="Proteomes" id="UP000242188"/>
    </source>
</evidence>
<feature type="domain" description="Oxidoreductase-like" evidence="1">
    <location>
        <begin position="116"/>
        <end position="145"/>
    </location>
</feature>
<dbReference type="Pfam" id="PF09791">
    <property type="entry name" value="Oxidored-like"/>
    <property type="match status" value="1"/>
</dbReference>